<dbReference type="SMART" id="SM00138">
    <property type="entry name" value="MeTrc"/>
    <property type="match status" value="1"/>
</dbReference>
<dbReference type="InterPro" id="IPR029063">
    <property type="entry name" value="SAM-dependent_MTases_sf"/>
</dbReference>
<dbReference type="GO" id="GO:0008983">
    <property type="term" value="F:protein-glutamate O-methyltransferase activity"/>
    <property type="evidence" value="ECO:0007669"/>
    <property type="project" value="UniProtKB-EC"/>
</dbReference>
<dbReference type="PANTHER" id="PTHR24422:SF10">
    <property type="entry name" value="CHEMOTAXIS PROTEIN METHYLTRANSFERASE 2"/>
    <property type="match status" value="1"/>
</dbReference>
<evidence type="ECO:0000256" key="3">
    <source>
        <dbReference type="ARBA" id="ARBA00022603"/>
    </source>
</evidence>
<dbReference type="SUPFAM" id="SSF47757">
    <property type="entry name" value="Chemotaxis receptor methyltransferase CheR, N-terminal domain"/>
    <property type="match status" value="1"/>
</dbReference>
<name>E8N2Z2_ANATU</name>
<feature type="domain" description="CheR-type methyltransferase" evidence="6">
    <location>
        <begin position="4"/>
        <end position="283"/>
    </location>
</feature>
<dbReference type="EMBL" id="AP012029">
    <property type="protein sequence ID" value="BAJ65142.1"/>
    <property type="molecule type" value="Genomic_DNA"/>
</dbReference>
<dbReference type="KEGG" id="atm:ANT_31160"/>
<dbReference type="InParanoid" id="E8N2Z2"/>
<sequence>MASLLGETITLPEDLFALLSELIRQHLGLEYPPDKRSILQDRLYPLLVEEGMDSFFDLYYLLKYNGGNETLWKRVQSALAVRETYFWREVDQILAAANYLIPALQAEAPGRTVRVWHAACASGEEPYSLAMALSENGAVDWERLEIIGTDFDETSLNIARRGVYGMRSFRVLPAHLREKYFTEVQSQHFQIHEKFLKKVQFKYLNLMDEAGMQGMQDFDFIFCRNVFIYFDIPSITRTAQHFYEALRNPGYLFLGAAESLLRIPTRFELRELHRAFVYVKQEKEET</sequence>
<protein>
    <recommendedName>
        <fullName evidence="2">protein-glutamate O-methyltransferase</fullName>
        <ecNumber evidence="2">2.1.1.80</ecNumber>
    </recommendedName>
</protein>
<evidence type="ECO:0000256" key="1">
    <source>
        <dbReference type="ARBA" id="ARBA00001541"/>
    </source>
</evidence>
<dbReference type="eggNOG" id="COG1352">
    <property type="taxonomic scope" value="Bacteria"/>
</dbReference>
<dbReference type="PRINTS" id="PR00996">
    <property type="entry name" value="CHERMTFRASE"/>
</dbReference>
<gene>
    <name evidence="7" type="primary">cheR</name>
    <name evidence="7" type="ordered locus">ANT_31160</name>
</gene>
<proteinExistence type="predicted"/>
<dbReference type="Pfam" id="PF03705">
    <property type="entry name" value="CheR_N"/>
    <property type="match status" value="1"/>
</dbReference>
<dbReference type="Pfam" id="PF01739">
    <property type="entry name" value="CheR"/>
    <property type="match status" value="1"/>
</dbReference>
<dbReference type="PANTHER" id="PTHR24422">
    <property type="entry name" value="CHEMOTAXIS PROTEIN METHYLTRANSFERASE"/>
    <property type="match status" value="1"/>
</dbReference>
<evidence type="ECO:0000256" key="2">
    <source>
        <dbReference type="ARBA" id="ARBA00012534"/>
    </source>
</evidence>
<dbReference type="Gene3D" id="1.10.155.10">
    <property type="entry name" value="Chemotaxis receptor methyltransferase CheR, N-terminal domain"/>
    <property type="match status" value="1"/>
</dbReference>
<dbReference type="SUPFAM" id="SSF53335">
    <property type="entry name" value="S-adenosyl-L-methionine-dependent methyltransferases"/>
    <property type="match status" value="1"/>
</dbReference>
<organism evidence="7 8">
    <name type="scientific">Anaerolinea thermophila (strain DSM 14523 / JCM 11388 / NBRC 100420 / UNI-1)</name>
    <dbReference type="NCBI Taxonomy" id="926569"/>
    <lineage>
        <taxon>Bacteria</taxon>
        <taxon>Bacillati</taxon>
        <taxon>Chloroflexota</taxon>
        <taxon>Anaerolineae</taxon>
        <taxon>Anaerolineales</taxon>
        <taxon>Anaerolineaceae</taxon>
        <taxon>Anaerolinea</taxon>
    </lineage>
</organism>
<keyword evidence="3 7" id="KW-0489">Methyltransferase</keyword>
<keyword evidence="4 7" id="KW-0808">Transferase</keyword>
<dbReference type="RefSeq" id="WP_013561483.1">
    <property type="nucleotide sequence ID" value="NC_014960.1"/>
</dbReference>
<evidence type="ECO:0000256" key="5">
    <source>
        <dbReference type="ARBA" id="ARBA00022691"/>
    </source>
</evidence>
<dbReference type="InterPro" id="IPR022642">
    <property type="entry name" value="CheR_C"/>
</dbReference>
<dbReference type="InterPro" id="IPR022641">
    <property type="entry name" value="CheR_N"/>
</dbReference>
<dbReference type="InterPro" id="IPR050903">
    <property type="entry name" value="Bact_Chemotaxis_MeTrfase"/>
</dbReference>
<comment type="catalytic activity">
    <reaction evidence="1">
        <text>L-glutamyl-[protein] + S-adenosyl-L-methionine = [protein]-L-glutamate 5-O-methyl ester + S-adenosyl-L-homocysteine</text>
        <dbReference type="Rhea" id="RHEA:24452"/>
        <dbReference type="Rhea" id="RHEA-COMP:10208"/>
        <dbReference type="Rhea" id="RHEA-COMP:10311"/>
        <dbReference type="ChEBI" id="CHEBI:29973"/>
        <dbReference type="ChEBI" id="CHEBI:57856"/>
        <dbReference type="ChEBI" id="CHEBI:59789"/>
        <dbReference type="ChEBI" id="CHEBI:82795"/>
        <dbReference type="EC" id="2.1.1.80"/>
    </reaction>
</comment>
<dbReference type="PROSITE" id="PS50123">
    <property type="entry name" value="CHER"/>
    <property type="match status" value="1"/>
</dbReference>
<dbReference type="EC" id="2.1.1.80" evidence="2"/>
<evidence type="ECO:0000259" key="6">
    <source>
        <dbReference type="PROSITE" id="PS50123"/>
    </source>
</evidence>
<dbReference type="Gene3D" id="3.40.50.150">
    <property type="entry name" value="Vaccinia Virus protein VP39"/>
    <property type="match status" value="1"/>
</dbReference>
<dbReference type="Proteomes" id="UP000008922">
    <property type="component" value="Chromosome"/>
</dbReference>
<dbReference type="InterPro" id="IPR000780">
    <property type="entry name" value="CheR_MeTrfase"/>
</dbReference>
<dbReference type="OrthoDB" id="9816309at2"/>
<dbReference type="AlphaFoldDB" id="E8N2Z2"/>
<dbReference type="InterPro" id="IPR036804">
    <property type="entry name" value="CheR_N_sf"/>
</dbReference>
<evidence type="ECO:0000256" key="4">
    <source>
        <dbReference type="ARBA" id="ARBA00022679"/>
    </source>
</evidence>
<dbReference type="GO" id="GO:0032259">
    <property type="term" value="P:methylation"/>
    <property type="evidence" value="ECO:0007669"/>
    <property type="project" value="UniProtKB-KW"/>
</dbReference>
<accession>E8N2Z2</accession>
<evidence type="ECO:0000313" key="8">
    <source>
        <dbReference type="Proteomes" id="UP000008922"/>
    </source>
</evidence>
<evidence type="ECO:0000313" key="7">
    <source>
        <dbReference type="EMBL" id="BAJ65142.1"/>
    </source>
</evidence>
<keyword evidence="8" id="KW-1185">Reference proteome</keyword>
<keyword evidence="5" id="KW-0949">S-adenosyl-L-methionine</keyword>
<dbReference type="HOGENOM" id="CLU_025854_0_1_0"/>
<dbReference type="STRING" id="926569.ANT_31160"/>
<reference evidence="7 8" key="1">
    <citation type="submission" date="2010-12" db="EMBL/GenBank/DDBJ databases">
        <title>Whole genome sequence of Anaerolinea thermophila UNI-1.</title>
        <authorList>
            <person name="Narita-Yamada S."/>
            <person name="Kishi E."/>
            <person name="Watanabe Y."/>
            <person name="Takasaki K."/>
            <person name="Ankai A."/>
            <person name="Oguchi A."/>
            <person name="Fukui S."/>
            <person name="Takahashi M."/>
            <person name="Yashiro I."/>
            <person name="Hosoyama A."/>
            <person name="Sekiguchi Y."/>
            <person name="Hanada S."/>
            <person name="Fujita N."/>
        </authorList>
    </citation>
    <scope>NUCLEOTIDE SEQUENCE [LARGE SCALE GENOMIC DNA]</scope>
    <source>
        <strain evidence="8">DSM 14523 / JCM 11388 / NBRC 100420 / UNI-1</strain>
    </source>
</reference>
<dbReference type="FunCoup" id="E8N2Z2">
    <property type="interactions" value="106"/>
</dbReference>